<keyword evidence="9 17" id="KW-1133">Transmembrane helix</keyword>
<keyword evidence="14" id="KW-0325">Glycoprotein</keyword>
<feature type="signal peptide" evidence="18">
    <location>
        <begin position="1"/>
        <end position="23"/>
    </location>
</feature>
<keyword evidence="4" id="KW-0217">Developmental protein</keyword>
<dbReference type="InterPro" id="IPR041765">
    <property type="entry name" value="FZ4_CRD"/>
</dbReference>
<dbReference type="FunFam" id="1.10.2000.10:FF:000008">
    <property type="entry name" value="Frizzled receptor 4"/>
    <property type="match status" value="1"/>
</dbReference>
<dbReference type="Pfam" id="PF01534">
    <property type="entry name" value="Frizzled"/>
    <property type="match status" value="1"/>
</dbReference>
<sequence length="544" mass="60277">MTQGPTSSCLYLLCLALSAGGQATSYGLGLGGLGVGVGGTEDGGDERRCEPIRISTCQGLGYNDTRMPNLVGHESQNDAELQLQTFTPLVQYGCAHQLQFFLCSVYVPMCTEKVDIPIGPCRTMCQAVQRRCEPVLLEFGFDWPPALNCTAFPPQNDHKHMCMEGPGEDDTEGDIGSDTSGSCGNMGPNWRQYVWLRRTRQCAARCGYDVGLHSRATKEFADRWMAVWAGLCFISTAFTVLTFMIDSSRFSYPEKPIIFLSWCYNIYSVAFVIRLVIGRDRLSCDLDEAPPEAVLLQEGLKNTGCAIVFLFLYYFGMASSIWWVILTLTWFLSAGLKWGHEAIEQHSSYFHIAAWAIPALKTIIILIMRQVDAEEITGLCYVGNQNLDALTGFVVAPLFTYLLVGTLFIIAGLVALFRIRSNLQKGGTKTDKLERLMVKIGVFSVLYTVPASCVIACYFYQISHWDSTRKPVDDARAVAVESVRIFMSLLVGITSGMWIWSAKTLGTWRKCSRHLAQRSGSAHKDLRVTTAAWMKPGIGNETAV</sequence>
<evidence type="ECO:0000256" key="17">
    <source>
        <dbReference type="SAM" id="Phobius"/>
    </source>
</evidence>
<dbReference type="GO" id="GO:0017147">
    <property type="term" value="F:Wnt-protein binding"/>
    <property type="evidence" value="ECO:0007669"/>
    <property type="project" value="TreeGrafter"/>
</dbReference>
<protein>
    <recommendedName>
        <fullName evidence="3">Frizzled-4</fullName>
    </recommendedName>
</protein>
<keyword evidence="11 17" id="KW-0472">Membrane</keyword>
<evidence type="ECO:0000256" key="11">
    <source>
        <dbReference type="ARBA" id="ARBA00023136"/>
    </source>
</evidence>
<dbReference type="InterPro" id="IPR020067">
    <property type="entry name" value="Frizzled_dom"/>
</dbReference>
<dbReference type="GO" id="GO:0001895">
    <property type="term" value="P:retina homeostasis"/>
    <property type="evidence" value="ECO:0007669"/>
    <property type="project" value="Ensembl"/>
</dbReference>
<dbReference type="AlphaFoldDB" id="A0A8C4QUL4"/>
<evidence type="ECO:0000256" key="7">
    <source>
        <dbReference type="ARBA" id="ARBA00022692"/>
    </source>
</evidence>
<dbReference type="PROSITE" id="PS50038">
    <property type="entry name" value="FZ"/>
    <property type="match status" value="1"/>
</dbReference>
<keyword evidence="10" id="KW-0297">G-protein coupled receptor</keyword>
<dbReference type="PRINTS" id="PR00489">
    <property type="entry name" value="FRIZZLED"/>
</dbReference>
<name>A0A8C4QUL4_EPTBU</name>
<feature type="transmembrane region" description="Helical" evidence="17">
    <location>
        <begin position="257"/>
        <end position="277"/>
    </location>
</feature>
<keyword evidence="5" id="KW-1003">Cell membrane</keyword>
<feature type="transmembrane region" description="Helical" evidence="17">
    <location>
        <begin position="311"/>
        <end position="336"/>
    </location>
</feature>
<reference evidence="21" key="2">
    <citation type="submission" date="2025-09" db="UniProtKB">
        <authorList>
            <consortium name="Ensembl"/>
        </authorList>
    </citation>
    <scope>IDENTIFICATION</scope>
</reference>
<feature type="disulfide bond" evidence="16">
    <location>
        <begin position="125"/>
        <end position="149"/>
    </location>
</feature>
<evidence type="ECO:0000256" key="14">
    <source>
        <dbReference type="ARBA" id="ARBA00023180"/>
    </source>
</evidence>
<dbReference type="GO" id="GO:0061299">
    <property type="term" value="P:retina vasculature morphogenesis in camera-type eye"/>
    <property type="evidence" value="ECO:0007669"/>
    <property type="project" value="TreeGrafter"/>
</dbReference>
<keyword evidence="12 16" id="KW-1015">Disulfide bond</keyword>
<evidence type="ECO:0000256" key="2">
    <source>
        <dbReference type="ARBA" id="ARBA00008077"/>
    </source>
</evidence>
<feature type="domain" description="G-protein coupled receptors family 2 profile 2" evidence="20">
    <location>
        <begin position="221"/>
        <end position="507"/>
    </location>
</feature>
<evidence type="ECO:0000313" key="22">
    <source>
        <dbReference type="Proteomes" id="UP000694388"/>
    </source>
</evidence>
<keyword evidence="8 18" id="KW-0732">Signal</keyword>
<feature type="chain" id="PRO_5034727070" description="Frizzled-4" evidence="18">
    <location>
        <begin position="24"/>
        <end position="544"/>
    </location>
</feature>
<keyword evidence="13" id="KW-0675">Receptor</keyword>
<feature type="transmembrane region" description="Helical" evidence="17">
    <location>
        <begin position="482"/>
        <end position="500"/>
    </location>
</feature>
<feature type="disulfide bond" evidence="16">
    <location>
        <begin position="121"/>
        <end position="162"/>
    </location>
</feature>
<dbReference type="SUPFAM" id="SSF63501">
    <property type="entry name" value="Frizzled cysteine-rich domain"/>
    <property type="match status" value="1"/>
</dbReference>
<evidence type="ECO:0000259" key="20">
    <source>
        <dbReference type="PROSITE" id="PS50261"/>
    </source>
</evidence>
<evidence type="ECO:0000313" key="21">
    <source>
        <dbReference type="Ensembl" id="ENSEBUP00000020812.1"/>
    </source>
</evidence>
<dbReference type="GO" id="GO:0035567">
    <property type="term" value="P:non-canonical Wnt signaling pathway"/>
    <property type="evidence" value="ECO:0007669"/>
    <property type="project" value="TreeGrafter"/>
</dbReference>
<evidence type="ECO:0000256" key="3">
    <source>
        <dbReference type="ARBA" id="ARBA00018149"/>
    </source>
</evidence>
<comment type="subcellular location">
    <subcellularLocation>
        <location evidence="1">Cell membrane</location>
        <topology evidence="1">Multi-pass membrane protein</topology>
    </subcellularLocation>
</comment>
<feature type="disulfide bond" evidence="16">
    <location>
        <begin position="94"/>
        <end position="132"/>
    </location>
</feature>
<evidence type="ECO:0000256" key="1">
    <source>
        <dbReference type="ARBA" id="ARBA00004651"/>
    </source>
</evidence>
<dbReference type="Gene3D" id="1.20.1070.10">
    <property type="entry name" value="Rhodopsin 7-helix transmembrane proteins"/>
    <property type="match status" value="1"/>
</dbReference>
<dbReference type="GO" id="GO:0042813">
    <property type="term" value="F:Wnt receptor activity"/>
    <property type="evidence" value="ECO:0007669"/>
    <property type="project" value="InterPro"/>
</dbReference>
<dbReference type="GO" id="GO:0004930">
    <property type="term" value="F:G protein-coupled receptor activity"/>
    <property type="evidence" value="ECO:0007669"/>
    <property type="project" value="UniProtKB-KW"/>
</dbReference>
<feature type="transmembrane region" description="Helical" evidence="17">
    <location>
        <begin position="440"/>
        <end position="462"/>
    </location>
</feature>
<evidence type="ECO:0000256" key="6">
    <source>
        <dbReference type="ARBA" id="ARBA00022687"/>
    </source>
</evidence>
<dbReference type="CDD" id="cd15038">
    <property type="entry name" value="7tmF_FZD4"/>
    <property type="match status" value="1"/>
</dbReference>
<dbReference type="PANTHER" id="PTHR11309:SF23">
    <property type="entry name" value="FRIZZLED-4"/>
    <property type="match status" value="1"/>
</dbReference>
<dbReference type="Pfam" id="PF01392">
    <property type="entry name" value="Fz"/>
    <property type="match status" value="1"/>
</dbReference>
<evidence type="ECO:0000256" key="16">
    <source>
        <dbReference type="PROSITE-ProRule" id="PRU00090"/>
    </source>
</evidence>
<feature type="transmembrane region" description="Helical" evidence="17">
    <location>
        <begin position="224"/>
        <end position="245"/>
    </location>
</feature>
<evidence type="ECO:0000256" key="18">
    <source>
        <dbReference type="SAM" id="SignalP"/>
    </source>
</evidence>
<dbReference type="PANTHER" id="PTHR11309">
    <property type="entry name" value="FRIZZLED"/>
    <property type="match status" value="1"/>
</dbReference>
<dbReference type="InterPro" id="IPR036790">
    <property type="entry name" value="Frizzled_dom_sf"/>
</dbReference>
<dbReference type="Proteomes" id="UP000694388">
    <property type="component" value="Unplaced"/>
</dbReference>
<dbReference type="InterPro" id="IPR017981">
    <property type="entry name" value="GPCR_2-like_7TM"/>
</dbReference>
<dbReference type="GO" id="GO:0005886">
    <property type="term" value="C:plasma membrane"/>
    <property type="evidence" value="ECO:0007669"/>
    <property type="project" value="UniProtKB-SubCell"/>
</dbReference>
<keyword evidence="15" id="KW-0807">Transducer</keyword>
<feature type="transmembrane region" description="Helical" evidence="17">
    <location>
        <begin position="398"/>
        <end position="419"/>
    </location>
</feature>
<evidence type="ECO:0000256" key="9">
    <source>
        <dbReference type="ARBA" id="ARBA00022989"/>
    </source>
</evidence>
<dbReference type="SMART" id="SM00063">
    <property type="entry name" value="FRI"/>
    <property type="match status" value="1"/>
</dbReference>
<evidence type="ECO:0000256" key="4">
    <source>
        <dbReference type="ARBA" id="ARBA00022473"/>
    </source>
</evidence>
<dbReference type="InterPro" id="IPR015526">
    <property type="entry name" value="Frizzled/SFRP"/>
</dbReference>
<dbReference type="CDD" id="cd07448">
    <property type="entry name" value="CRD_FZ4"/>
    <property type="match status" value="1"/>
</dbReference>
<evidence type="ECO:0000256" key="8">
    <source>
        <dbReference type="ARBA" id="ARBA00022729"/>
    </source>
</evidence>
<dbReference type="SMART" id="SM01330">
    <property type="entry name" value="Frizzled"/>
    <property type="match status" value="1"/>
</dbReference>
<accession>A0A8C4QUL4</accession>
<dbReference type="OMA" id="HWGEFRA"/>
<dbReference type="PROSITE" id="PS50261">
    <property type="entry name" value="G_PROTEIN_RECEP_F2_4"/>
    <property type="match status" value="1"/>
</dbReference>
<comment type="similarity">
    <text evidence="2">Belongs to the G-protein coupled receptor Fz/Smo family.</text>
</comment>
<dbReference type="InterPro" id="IPR026551">
    <property type="entry name" value="FZD4_7TM"/>
</dbReference>
<evidence type="ECO:0000256" key="10">
    <source>
        <dbReference type="ARBA" id="ARBA00023040"/>
    </source>
</evidence>
<dbReference type="GO" id="GO:0060070">
    <property type="term" value="P:canonical Wnt signaling pathway"/>
    <property type="evidence" value="ECO:0007669"/>
    <property type="project" value="TreeGrafter"/>
</dbReference>
<dbReference type="Gene3D" id="1.10.2000.10">
    <property type="entry name" value="Frizzled cysteine-rich domain"/>
    <property type="match status" value="1"/>
</dbReference>
<feature type="domain" description="FZ" evidence="19">
    <location>
        <begin position="44"/>
        <end position="165"/>
    </location>
</feature>
<dbReference type="InterPro" id="IPR000539">
    <property type="entry name" value="Frizzled/Smoothened_7TM"/>
</dbReference>
<organism evidence="21 22">
    <name type="scientific">Eptatretus burgeri</name>
    <name type="common">Inshore hagfish</name>
    <dbReference type="NCBI Taxonomy" id="7764"/>
    <lineage>
        <taxon>Eukaryota</taxon>
        <taxon>Metazoa</taxon>
        <taxon>Chordata</taxon>
        <taxon>Craniata</taxon>
        <taxon>Vertebrata</taxon>
        <taxon>Cyclostomata</taxon>
        <taxon>Myxini</taxon>
        <taxon>Myxiniformes</taxon>
        <taxon>Myxinidae</taxon>
        <taxon>Eptatretinae</taxon>
        <taxon>Eptatretus</taxon>
    </lineage>
</organism>
<dbReference type="FunFam" id="1.20.1070.10:FF:000020">
    <property type="entry name" value="Frizzled class receptor 10"/>
    <property type="match status" value="1"/>
</dbReference>
<dbReference type="Ensembl" id="ENSEBUT00000021388.1">
    <property type="protein sequence ID" value="ENSEBUP00000020812.1"/>
    <property type="gene ID" value="ENSEBUG00000012862.1"/>
</dbReference>
<reference evidence="21" key="1">
    <citation type="submission" date="2025-08" db="UniProtKB">
        <authorList>
            <consortium name="Ensembl"/>
        </authorList>
    </citation>
    <scope>IDENTIFICATION</scope>
</reference>
<keyword evidence="6" id="KW-0879">Wnt signaling pathway</keyword>
<evidence type="ECO:0000256" key="5">
    <source>
        <dbReference type="ARBA" id="ARBA00022475"/>
    </source>
</evidence>
<evidence type="ECO:0000256" key="13">
    <source>
        <dbReference type="ARBA" id="ARBA00023170"/>
    </source>
</evidence>
<keyword evidence="7 17" id="KW-0812">Transmembrane</keyword>
<evidence type="ECO:0000256" key="15">
    <source>
        <dbReference type="ARBA" id="ARBA00023224"/>
    </source>
</evidence>
<dbReference type="GeneTree" id="ENSGT00940000157141"/>
<evidence type="ECO:0000256" key="12">
    <source>
        <dbReference type="ARBA" id="ARBA00023157"/>
    </source>
</evidence>
<evidence type="ECO:0000259" key="19">
    <source>
        <dbReference type="PROSITE" id="PS50038"/>
    </source>
</evidence>
<proteinExistence type="inferred from homology"/>
<feature type="disulfide bond" evidence="16">
    <location>
        <begin position="57"/>
        <end position="103"/>
    </location>
</feature>
<feature type="disulfide bond" evidence="16">
    <location>
        <begin position="49"/>
        <end position="110"/>
    </location>
</feature>
<keyword evidence="22" id="KW-1185">Reference proteome</keyword>